<accession>A0A8H3EMH8</accession>
<dbReference type="EMBL" id="CAJPDS010000007">
    <property type="protein sequence ID" value="CAF9909199.1"/>
    <property type="molecule type" value="Genomic_DNA"/>
</dbReference>
<proteinExistence type="predicted"/>
<organism evidence="4 5">
    <name type="scientific">Heterodermia speciosa</name>
    <dbReference type="NCBI Taxonomy" id="116794"/>
    <lineage>
        <taxon>Eukaryota</taxon>
        <taxon>Fungi</taxon>
        <taxon>Dikarya</taxon>
        <taxon>Ascomycota</taxon>
        <taxon>Pezizomycotina</taxon>
        <taxon>Lecanoromycetes</taxon>
        <taxon>OSLEUM clade</taxon>
        <taxon>Lecanoromycetidae</taxon>
        <taxon>Caliciales</taxon>
        <taxon>Physciaceae</taxon>
        <taxon>Heterodermia</taxon>
    </lineage>
</organism>
<dbReference type="OrthoDB" id="408631at2759"/>
<dbReference type="InterPro" id="IPR019819">
    <property type="entry name" value="Carboxylesterase_B_CS"/>
</dbReference>
<feature type="region of interest" description="Disordered" evidence="1">
    <location>
        <begin position="1"/>
        <end position="25"/>
    </location>
</feature>
<keyword evidence="2" id="KW-1133">Transmembrane helix</keyword>
<evidence type="ECO:0000313" key="5">
    <source>
        <dbReference type="Proteomes" id="UP000664521"/>
    </source>
</evidence>
<comment type="caution">
    <text evidence="4">The sequence shown here is derived from an EMBL/GenBank/DDBJ whole genome shotgun (WGS) entry which is preliminary data.</text>
</comment>
<dbReference type="PANTHER" id="PTHR11559">
    <property type="entry name" value="CARBOXYLESTERASE"/>
    <property type="match status" value="1"/>
</dbReference>
<dbReference type="InterPro" id="IPR050309">
    <property type="entry name" value="Type-B_Carboxylest/Lipase"/>
</dbReference>
<dbReference type="InterPro" id="IPR002018">
    <property type="entry name" value="CarbesteraseB"/>
</dbReference>
<name>A0A8H3EMH8_9LECA</name>
<sequence length="607" mass="66567">MIPKKYWGSPSSALSPDSSAPSSLAKNYKSENGQLQGTPYRTRKVWWIALATTVLFALILGLGLGLTLGREHHDGSESGSLGPIVDLGYSAYQGNTYSDGVSQWLGIRYAAPPTGDLRFAAPQNPIENSTLQKAIKHGPTCLATRSRITDQPISPSQSEDCLFLDVYAPADATEGSKLPVYFFMQGGGFNSNANPNYNGTSLIIASGRNIVVVTFNYRVGPYGFLASEEIEKGGSLNNGLKDQRKALHWVQDHISKFGGDPKHVVMGGASAGAASVTLQLAAYSGRNDGLFHATAAESQSFGAIRTVPESQYQYDRLLNRTQCTKGDIGNEDTLACLRNLPIAELQKQNVGTVFPGADRKPLFSYNPTLDHDFLQDYTIALFKSGRFVKVPAIYGDVSDEGTVFVPKLTSTEDRSNSFLKAQFPVINDTQLSKIQDMFPSSHYPQFYSAGKYWRSTSAAYGELRYVCPGTYLSSEYYSHNSSAKVYNYHYNVTDPASVRNGYGVPHVSELGAIWESPRAPASYKAHGQNSDITPLMQGYWTSFIRFFDPNIARVKGSPLWEEWGGQGSQRRLRIQGGNNNSTTMETVPSAQQDRCRTLTGWGVILRQ</sequence>
<dbReference type="InterPro" id="IPR029058">
    <property type="entry name" value="AB_hydrolase_fold"/>
</dbReference>
<keyword evidence="2" id="KW-0812">Transmembrane</keyword>
<feature type="compositionally biased region" description="Low complexity" evidence="1">
    <location>
        <begin position="9"/>
        <end position="25"/>
    </location>
</feature>
<dbReference type="SUPFAM" id="SSF53474">
    <property type="entry name" value="alpha/beta-Hydrolases"/>
    <property type="match status" value="1"/>
</dbReference>
<dbReference type="AlphaFoldDB" id="A0A8H3EMH8"/>
<evidence type="ECO:0000313" key="4">
    <source>
        <dbReference type="EMBL" id="CAF9909199.1"/>
    </source>
</evidence>
<evidence type="ECO:0000256" key="1">
    <source>
        <dbReference type="SAM" id="MobiDB-lite"/>
    </source>
</evidence>
<evidence type="ECO:0000256" key="2">
    <source>
        <dbReference type="SAM" id="Phobius"/>
    </source>
</evidence>
<dbReference type="Pfam" id="PF00135">
    <property type="entry name" value="COesterase"/>
    <property type="match status" value="1"/>
</dbReference>
<keyword evidence="5" id="KW-1185">Reference proteome</keyword>
<reference evidence="4" key="1">
    <citation type="submission" date="2021-03" db="EMBL/GenBank/DDBJ databases">
        <authorList>
            <person name="Tagirdzhanova G."/>
        </authorList>
    </citation>
    <scope>NUCLEOTIDE SEQUENCE</scope>
</reference>
<protein>
    <recommendedName>
        <fullName evidence="3">Carboxylesterase type B domain-containing protein</fullName>
    </recommendedName>
</protein>
<feature type="transmembrane region" description="Helical" evidence="2">
    <location>
        <begin position="45"/>
        <end position="68"/>
    </location>
</feature>
<dbReference type="Proteomes" id="UP000664521">
    <property type="component" value="Unassembled WGS sequence"/>
</dbReference>
<keyword evidence="2" id="KW-0472">Membrane</keyword>
<gene>
    <name evidence="4" type="ORF">HETSPECPRED_008875</name>
</gene>
<dbReference type="PROSITE" id="PS00941">
    <property type="entry name" value="CARBOXYLESTERASE_B_2"/>
    <property type="match status" value="1"/>
</dbReference>
<evidence type="ECO:0000259" key="3">
    <source>
        <dbReference type="Pfam" id="PF00135"/>
    </source>
</evidence>
<feature type="domain" description="Carboxylesterase type B" evidence="3">
    <location>
        <begin position="93"/>
        <end position="579"/>
    </location>
</feature>
<dbReference type="Gene3D" id="3.40.50.1820">
    <property type="entry name" value="alpha/beta hydrolase"/>
    <property type="match status" value="1"/>
</dbReference>